<dbReference type="SUPFAM" id="SSF141868">
    <property type="entry name" value="EAL domain-like"/>
    <property type="match status" value="1"/>
</dbReference>
<dbReference type="Pfam" id="PF00563">
    <property type="entry name" value="EAL"/>
    <property type="match status" value="1"/>
</dbReference>
<dbReference type="PROSITE" id="PS50883">
    <property type="entry name" value="EAL"/>
    <property type="match status" value="1"/>
</dbReference>
<dbReference type="InterPro" id="IPR001633">
    <property type="entry name" value="EAL_dom"/>
</dbReference>
<feature type="domain" description="EAL" evidence="1">
    <location>
        <begin position="298"/>
        <end position="551"/>
    </location>
</feature>
<accession>A0A097EC65</accession>
<dbReference type="SMART" id="SM00052">
    <property type="entry name" value="EAL"/>
    <property type="match status" value="1"/>
</dbReference>
<evidence type="ECO:0000313" key="3">
    <source>
        <dbReference type="Proteomes" id="UP000033200"/>
    </source>
</evidence>
<dbReference type="PANTHER" id="PTHR33121">
    <property type="entry name" value="CYCLIC DI-GMP PHOSPHODIESTERASE PDEF"/>
    <property type="match status" value="1"/>
</dbReference>
<dbReference type="AlphaFoldDB" id="A0A097EC65"/>
<dbReference type="EMBL" id="CP009571">
    <property type="protein sequence ID" value="AIT05162.1"/>
    <property type="molecule type" value="Genomic_DNA"/>
</dbReference>
<dbReference type="Gene3D" id="3.20.20.450">
    <property type="entry name" value="EAL domain"/>
    <property type="match status" value="1"/>
</dbReference>
<evidence type="ECO:0000259" key="1">
    <source>
        <dbReference type="PROSITE" id="PS50883"/>
    </source>
</evidence>
<name>A0A097EC65_9SPHN</name>
<dbReference type="InterPro" id="IPR029787">
    <property type="entry name" value="Nucleotide_cyclase"/>
</dbReference>
<dbReference type="PANTHER" id="PTHR33121:SF70">
    <property type="entry name" value="SIGNALING PROTEIN YKOW"/>
    <property type="match status" value="1"/>
</dbReference>
<dbReference type="InterPro" id="IPR035919">
    <property type="entry name" value="EAL_sf"/>
</dbReference>
<organism evidence="2 3">
    <name type="scientific">Sphingomonas taxi</name>
    <dbReference type="NCBI Taxonomy" id="1549858"/>
    <lineage>
        <taxon>Bacteria</taxon>
        <taxon>Pseudomonadati</taxon>
        <taxon>Pseudomonadota</taxon>
        <taxon>Alphaproteobacteria</taxon>
        <taxon>Sphingomonadales</taxon>
        <taxon>Sphingomonadaceae</taxon>
        <taxon>Sphingomonas</taxon>
    </lineage>
</organism>
<protein>
    <recommendedName>
        <fullName evidence="1">EAL domain-containing protein</fullName>
    </recommendedName>
</protein>
<dbReference type="Pfam" id="PF00990">
    <property type="entry name" value="GGDEF"/>
    <property type="match status" value="1"/>
</dbReference>
<gene>
    <name evidence="2" type="ORF">MC45_00510</name>
</gene>
<dbReference type="Gene3D" id="3.30.70.270">
    <property type="match status" value="1"/>
</dbReference>
<dbReference type="SUPFAM" id="SSF55073">
    <property type="entry name" value="Nucleotide cyclase"/>
    <property type="match status" value="1"/>
</dbReference>
<dbReference type="eggNOG" id="COG5001">
    <property type="taxonomic scope" value="Bacteria"/>
</dbReference>
<dbReference type="Proteomes" id="UP000033200">
    <property type="component" value="Chromosome"/>
</dbReference>
<dbReference type="InterPro" id="IPR000160">
    <property type="entry name" value="GGDEF_dom"/>
</dbReference>
<sequence length="552" mass="56138">MGIEAERATLFIVSGAARSAGDAAVGDLPGWRIVADEGGEGVAARALASRPALLLVDGRGDPAGGLAGVRALGGLAGATGGALLAVVDDGAALDELHVAGATHFLIDRGDPAELHQAIRFAARTPPREPGERRGRGIGISVEAGDAEAWIGSRLAAGTPVGVLMIALSRLDILNAARGRAVGDALIAAARARVEAITLALLGPAGFVAAPTGGDMIVASAAAPATLATLAAALDAALAQPLLVGARQAVLGSRWGMAASGPDDDAARLLRRAGEALVAAKASDGAMIRVAGPEGAAPLDSLAIDLHLAIERGEIDVLFQPQARIDTRTITGVEALARWHHGRLGPLGADALFAAADRADLGIALSDHIQRLVLARVAAWPAALSALRVSLNLTAGDLGRPGFAALFLDRVAASGVPFDRLTVEITETGAIRNLEAAAEVLATLRAAEVRVALDDFGTGYSSLAYLTALPLDYLKLDKALACGIAATARQRGVVRAVMTLARSLDLPVIAEGVETDTQRALLAAEGCAYLQGYWLAEPLDEAALAAMVEGTRC</sequence>
<dbReference type="InterPro" id="IPR043128">
    <property type="entry name" value="Rev_trsase/Diguanyl_cyclase"/>
</dbReference>
<dbReference type="STRING" id="1549858.MC45_00510"/>
<evidence type="ECO:0000313" key="2">
    <source>
        <dbReference type="EMBL" id="AIT05162.1"/>
    </source>
</evidence>
<reference evidence="2 3" key="1">
    <citation type="submission" date="2014-09" db="EMBL/GenBank/DDBJ databases">
        <title>Using Illumina technology Improving SMRT sequencing Genome Assembly by RASTools.</title>
        <authorList>
            <person name="Zhou Y."/>
            <person name="Ma T."/>
            <person name="Liu T."/>
        </authorList>
    </citation>
    <scope>NUCLEOTIDE SEQUENCE [LARGE SCALE GENOMIC DNA]</scope>
    <source>
        <strain evidence="2 3">ATCC 55669</strain>
    </source>
</reference>
<keyword evidence="3" id="KW-1185">Reference proteome</keyword>
<dbReference type="InterPro" id="IPR050706">
    <property type="entry name" value="Cyclic-di-GMP_PDE-like"/>
</dbReference>
<dbReference type="HOGENOM" id="CLU_000445_70_50_5"/>
<dbReference type="CDD" id="cd01948">
    <property type="entry name" value="EAL"/>
    <property type="match status" value="1"/>
</dbReference>
<proteinExistence type="predicted"/>
<dbReference type="GO" id="GO:0071111">
    <property type="term" value="F:cyclic-guanylate-specific phosphodiesterase activity"/>
    <property type="evidence" value="ECO:0007669"/>
    <property type="project" value="InterPro"/>
</dbReference>
<dbReference type="KEGG" id="stax:MC45_00510"/>
<dbReference type="RefSeq" id="WP_038658263.1">
    <property type="nucleotide sequence ID" value="NZ_CP009571.1"/>
</dbReference>